<keyword evidence="3" id="KW-1185">Reference proteome</keyword>
<feature type="region of interest" description="Disordered" evidence="1">
    <location>
        <begin position="39"/>
        <end position="82"/>
    </location>
</feature>
<organism evidence="2 3">
    <name type="scientific">Caerostris darwini</name>
    <dbReference type="NCBI Taxonomy" id="1538125"/>
    <lineage>
        <taxon>Eukaryota</taxon>
        <taxon>Metazoa</taxon>
        <taxon>Ecdysozoa</taxon>
        <taxon>Arthropoda</taxon>
        <taxon>Chelicerata</taxon>
        <taxon>Arachnida</taxon>
        <taxon>Araneae</taxon>
        <taxon>Araneomorphae</taxon>
        <taxon>Entelegynae</taxon>
        <taxon>Araneoidea</taxon>
        <taxon>Araneidae</taxon>
        <taxon>Caerostris</taxon>
    </lineage>
</organism>
<evidence type="ECO:0000256" key="1">
    <source>
        <dbReference type="SAM" id="MobiDB-lite"/>
    </source>
</evidence>
<gene>
    <name evidence="2" type="primary">ems_0</name>
    <name evidence="2" type="ORF">CDAR_398961</name>
</gene>
<accession>A0AAV4WLY0</accession>
<dbReference type="AlphaFoldDB" id="A0AAV4WLY0"/>
<sequence length="203" mass="22868">MRGDFRTSMMPVAPAAILPPHRTSTNSTKPKLGFSIESIVGLEAKTTPKRSPSPEEDDRCSDGEITTITPPPAHSHQKFTPSSGSPYYRTPVEEMYNSYSQFGPQRVLPTRTSDYPHRGDLVAPHVTSSPIAYPSVMPHYGPSAISLGHCGQYPLTSYLVNRDYSSYPWLMARQPRILPYRPQGKMNFKFDQRVISFKYKSKR</sequence>
<dbReference type="Proteomes" id="UP001054837">
    <property type="component" value="Unassembled WGS sequence"/>
</dbReference>
<comment type="caution">
    <text evidence="2">The sequence shown here is derived from an EMBL/GenBank/DDBJ whole genome shotgun (WGS) entry which is preliminary data.</text>
</comment>
<proteinExistence type="predicted"/>
<evidence type="ECO:0000313" key="3">
    <source>
        <dbReference type="Proteomes" id="UP001054837"/>
    </source>
</evidence>
<evidence type="ECO:0000313" key="2">
    <source>
        <dbReference type="EMBL" id="GIY82985.1"/>
    </source>
</evidence>
<name>A0AAV4WLY0_9ARAC</name>
<protein>
    <submittedName>
        <fullName evidence="2">Homeotic protein empty spiracles</fullName>
    </submittedName>
</protein>
<dbReference type="EMBL" id="BPLQ01014757">
    <property type="protein sequence ID" value="GIY82985.1"/>
    <property type="molecule type" value="Genomic_DNA"/>
</dbReference>
<reference evidence="2 3" key="1">
    <citation type="submission" date="2021-06" db="EMBL/GenBank/DDBJ databases">
        <title>Caerostris darwini draft genome.</title>
        <authorList>
            <person name="Kono N."/>
            <person name="Arakawa K."/>
        </authorList>
    </citation>
    <scope>NUCLEOTIDE SEQUENCE [LARGE SCALE GENOMIC DNA]</scope>
</reference>